<reference evidence="1" key="1">
    <citation type="journal article" date="2019" name="bioRxiv">
        <title>The Genome of the Zebra Mussel, Dreissena polymorpha: A Resource for Invasive Species Research.</title>
        <authorList>
            <person name="McCartney M.A."/>
            <person name="Auch B."/>
            <person name="Kono T."/>
            <person name="Mallez S."/>
            <person name="Zhang Y."/>
            <person name="Obille A."/>
            <person name="Becker A."/>
            <person name="Abrahante J.E."/>
            <person name="Garbe J."/>
            <person name="Badalamenti J.P."/>
            <person name="Herman A."/>
            <person name="Mangelson H."/>
            <person name="Liachko I."/>
            <person name="Sullivan S."/>
            <person name="Sone E.D."/>
            <person name="Koren S."/>
            <person name="Silverstein K.A.T."/>
            <person name="Beckman K.B."/>
            <person name="Gohl D.M."/>
        </authorList>
    </citation>
    <scope>NUCLEOTIDE SEQUENCE</scope>
    <source>
        <strain evidence="1">Duluth1</strain>
        <tissue evidence="1">Whole animal</tissue>
    </source>
</reference>
<sequence>MCCRGSTNYTYSRKWPVSPISRVGRDEWRTGYFDLSLGEYQLQFLAGDILRTAIDDVQILPGACSQSRE</sequence>
<gene>
    <name evidence="1" type="ORF">DPMN_155967</name>
</gene>
<reference evidence="1" key="2">
    <citation type="submission" date="2020-11" db="EMBL/GenBank/DDBJ databases">
        <authorList>
            <person name="McCartney M.A."/>
            <person name="Auch B."/>
            <person name="Kono T."/>
            <person name="Mallez S."/>
            <person name="Becker A."/>
            <person name="Gohl D.M."/>
            <person name="Silverstein K.A.T."/>
            <person name="Koren S."/>
            <person name="Bechman K.B."/>
            <person name="Herman A."/>
            <person name="Abrahante J.E."/>
            <person name="Garbe J."/>
        </authorList>
    </citation>
    <scope>NUCLEOTIDE SEQUENCE</scope>
    <source>
        <strain evidence="1">Duluth1</strain>
        <tissue evidence="1">Whole animal</tissue>
    </source>
</reference>
<evidence type="ECO:0000313" key="2">
    <source>
        <dbReference type="Proteomes" id="UP000828390"/>
    </source>
</evidence>
<comment type="caution">
    <text evidence="1">The sequence shown here is derived from an EMBL/GenBank/DDBJ whole genome shotgun (WGS) entry which is preliminary data.</text>
</comment>
<dbReference type="EMBL" id="JAIWYP010000007">
    <property type="protein sequence ID" value="KAH3802292.1"/>
    <property type="molecule type" value="Genomic_DNA"/>
</dbReference>
<proteinExistence type="predicted"/>
<keyword evidence="2" id="KW-1185">Reference proteome</keyword>
<dbReference type="AlphaFoldDB" id="A0A9D4FUQ0"/>
<name>A0A9D4FUQ0_DREPO</name>
<accession>A0A9D4FUQ0</accession>
<dbReference type="Proteomes" id="UP000828390">
    <property type="component" value="Unassembled WGS sequence"/>
</dbReference>
<protein>
    <submittedName>
        <fullName evidence="1">Uncharacterized protein</fullName>
    </submittedName>
</protein>
<evidence type="ECO:0000313" key="1">
    <source>
        <dbReference type="EMBL" id="KAH3802292.1"/>
    </source>
</evidence>
<organism evidence="1 2">
    <name type="scientific">Dreissena polymorpha</name>
    <name type="common">Zebra mussel</name>
    <name type="synonym">Mytilus polymorpha</name>
    <dbReference type="NCBI Taxonomy" id="45954"/>
    <lineage>
        <taxon>Eukaryota</taxon>
        <taxon>Metazoa</taxon>
        <taxon>Spiralia</taxon>
        <taxon>Lophotrochozoa</taxon>
        <taxon>Mollusca</taxon>
        <taxon>Bivalvia</taxon>
        <taxon>Autobranchia</taxon>
        <taxon>Heteroconchia</taxon>
        <taxon>Euheterodonta</taxon>
        <taxon>Imparidentia</taxon>
        <taxon>Neoheterodontei</taxon>
        <taxon>Myida</taxon>
        <taxon>Dreissenoidea</taxon>
        <taxon>Dreissenidae</taxon>
        <taxon>Dreissena</taxon>
    </lineage>
</organism>